<dbReference type="InterPro" id="IPR003583">
    <property type="entry name" value="Hlx-hairpin-Hlx_DNA-bd_motif"/>
</dbReference>
<evidence type="ECO:0000313" key="5">
    <source>
        <dbReference type="Proteomes" id="UP000266482"/>
    </source>
</evidence>
<dbReference type="GO" id="GO:0006281">
    <property type="term" value="P:DNA repair"/>
    <property type="evidence" value="ECO:0007669"/>
    <property type="project" value="InterPro"/>
</dbReference>
<keyword evidence="2" id="KW-0812">Transmembrane</keyword>
<evidence type="ECO:0000256" key="1">
    <source>
        <dbReference type="SAM" id="MobiDB-lite"/>
    </source>
</evidence>
<name>A0A3A1V0R4_9BACL</name>
<feature type="region of interest" description="Disordered" evidence="1">
    <location>
        <begin position="62"/>
        <end position="143"/>
    </location>
</feature>
<evidence type="ECO:0000313" key="4">
    <source>
        <dbReference type="EMBL" id="RIX54095.1"/>
    </source>
</evidence>
<dbReference type="GO" id="GO:0015627">
    <property type="term" value="C:type II protein secretion system complex"/>
    <property type="evidence" value="ECO:0007669"/>
    <property type="project" value="TreeGrafter"/>
</dbReference>
<feature type="domain" description="Helix-hairpin-helix DNA-binding motif class 1" evidence="3">
    <location>
        <begin position="150"/>
        <end position="169"/>
    </location>
</feature>
<dbReference type="Proteomes" id="UP000266482">
    <property type="component" value="Unassembled WGS sequence"/>
</dbReference>
<accession>A0A3A1V0R4</accession>
<reference evidence="4 5" key="1">
    <citation type="submission" date="2018-09" db="EMBL/GenBank/DDBJ databases">
        <title>Paenibacillus aracenensis nov. sp. isolated from a cave in southern Spain.</title>
        <authorList>
            <person name="Jurado V."/>
            <person name="Gutierrez-Patricio S."/>
            <person name="Gonzalez-Pimentel J.L."/>
            <person name="Miller A.Z."/>
            <person name="Laiz L."/>
            <person name="Saiz-Jimenez C."/>
        </authorList>
    </citation>
    <scope>NUCLEOTIDE SEQUENCE [LARGE SCALE GENOMIC DNA]</scope>
    <source>
        <strain evidence="4 5">DSM 22867</strain>
    </source>
</reference>
<keyword evidence="2" id="KW-0472">Membrane</keyword>
<dbReference type="InterPro" id="IPR004509">
    <property type="entry name" value="Competence_ComEA_HhH"/>
</dbReference>
<dbReference type="SUPFAM" id="SSF47781">
    <property type="entry name" value="RuvA domain 2-like"/>
    <property type="match status" value="1"/>
</dbReference>
<dbReference type="GO" id="GO:0003677">
    <property type="term" value="F:DNA binding"/>
    <property type="evidence" value="ECO:0007669"/>
    <property type="project" value="InterPro"/>
</dbReference>
<dbReference type="RefSeq" id="WP_119598886.1">
    <property type="nucleotide sequence ID" value="NZ_QXQA01000003.1"/>
</dbReference>
<dbReference type="OrthoDB" id="9790239at2"/>
<dbReference type="SMART" id="SM00278">
    <property type="entry name" value="HhH1"/>
    <property type="match status" value="2"/>
</dbReference>
<feature type="transmembrane region" description="Helical" evidence="2">
    <location>
        <begin position="12"/>
        <end position="33"/>
    </location>
</feature>
<protein>
    <recommendedName>
        <fullName evidence="3">Helix-hairpin-helix DNA-binding motif class 1 domain-containing protein</fullName>
    </recommendedName>
</protein>
<dbReference type="InterPro" id="IPR010994">
    <property type="entry name" value="RuvA_2-like"/>
</dbReference>
<keyword evidence="2" id="KW-1133">Transmembrane helix</keyword>
<dbReference type="Pfam" id="PF12836">
    <property type="entry name" value="HHH_3"/>
    <property type="match status" value="1"/>
</dbReference>
<gene>
    <name evidence="4" type="ORF">D3P08_07545</name>
</gene>
<dbReference type="AlphaFoldDB" id="A0A3A1V0R4"/>
<dbReference type="PROSITE" id="PS51257">
    <property type="entry name" value="PROKAR_LIPOPROTEIN"/>
    <property type="match status" value="1"/>
</dbReference>
<dbReference type="InterPro" id="IPR051675">
    <property type="entry name" value="Endo/Exo/Phosphatase_dom_1"/>
</dbReference>
<dbReference type="PANTHER" id="PTHR21180:SF32">
    <property type="entry name" value="ENDONUCLEASE_EXONUCLEASE_PHOSPHATASE FAMILY DOMAIN-CONTAINING PROTEIN 1"/>
    <property type="match status" value="1"/>
</dbReference>
<feature type="compositionally biased region" description="Low complexity" evidence="1">
    <location>
        <begin position="102"/>
        <end position="116"/>
    </location>
</feature>
<dbReference type="GO" id="GO:0015628">
    <property type="term" value="P:protein secretion by the type II secretion system"/>
    <property type="evidence" value="ECO:0007669"/>
    <property type="project" value="TreeGrafter"/>
</dbReference>
<dbReference type="PANTHER" id="PTHR21180">
    <property type="entry name" value="ENDONUCLEASE/EXONUCLEASE/PHOSPHATASE FAMILY DOMAIN-CONTAINING PROTEIN 1"/>
    <property type="match status" value="1"/>
</dbReference>
<feature type="domain" description="Helix-hairpin-helix DNA-binding motif class 1" evidence="3">
    <location>
        <begin position="180"/>
        <end position="199"/>
    </location>
</feature>
<sequence length="204" mass="21307">MNHRIAGRANRLGRSLLLGGCFIGACLLFIAAFNQSDDRNREEGWVPLNAAMEEKLGELKEGVEANSLTPVEAPDSEADLEAGAERTAEAGGSPEAKQTEQADGGPAVGPPGDAAPNSPSADKADPHEAGAPLTSRDEAGRLDLNRATAAELDELKGIGPSKAKAIVEDRERNGYFASVDDLLRVKGIGEKLLAGIKDSVVTRP</sequence>
<dbReference type="EMBL" id="QXQA01000003">
    <property type="protein sequence ID" value="RIX54095.1"/>
    <property type="molecule type" value="Genomic_DNA"/>
</dbReference>
<dbReference type="NCBIfam" id="TIGR00426">
    <property type="entry name" value="competence protein ComEA helix-hairpin-helix repeat region"/>
    <property type="match status" value="1"/>
</dbReference>
<evidence type="ECO:0000256" key="2">
    <source>
        <dbReference type="SAM" id="Phobius"/>
    </source>
</evidence>
<comment type="caution">
    <text evidence="4">The sequence shown here is derived from an EMBL/GenBank/DDBJ whole genome shotgun (WGS) entry which is preliminary data.</text>
</comment>
<evidence type="ECO:0000259" key="3">
    <source>
        <dbReference type="SMART" id="SM00278"/>
    </source>
</evidence>
<organism evidence="4 5">
    <name type="scientific">Paenibacillus nanensis</name>
    <dbReference type="NCBI Taxonomy" id="393251"/>
    <lineage>
        <taxon>Bacteria</taxon>
        <taxon>Bacillati</taxon>
        <taxon>Bacillota</taxon>
        <taxon>Bacilli</taxon>
        <taxon>Bacillales</taxon>
        <taxon>Paenibacillaceae</taxon>
        <taxon>Paenibacillus</taxon>
    </lineage>
</organism>
<keyword evidence="5" id="KW-1185">Reference proteome</keyword>
<proteinExistence type="predicted"/>
<dbReference type="Gene3D" id="1.10.150.280">
    <property type="entry name" value="AF1531-like domain"/>
    <property type="match status" value="1"/>
</dbReference>